<proteinExistence type="inferred from homology"/>
<dbReference type="EMBL" id="GG663752">
    <property type="protein sequence ID" value="EEH51054.1"/>
    <property type="molecule type" value="Genomic_DNA"/>
</dbReference>
<comment type="similarity">
    <text evidence="5">Belongs to the 2-oxoadipate dioxygenase/decarboxylase family.</text>
</comment>
<dbReference type="Pfam" id="PF07063">
    <property type="entry name" value="HGLS"/>
    <property type="match status" value="1"/>
</dbReference>
<gene>
    <name evidence="8" type="ORF">MICPUCDRAFT_23810</name>
</gene>
<dbReference type="CDD" id="cd16350">
    <property type="entry name" value="VOC_like"/>
    <property type="match status" value="1"/>
</dbReference>
<evidence type="ECO:0000256" key="5">
    <source>
        <dbReference type="ARBA" id="ARBA00035013"/>
    </source>
</evidence>
<dbReference type="OrthoDB" id="1908993at2759"/>
<evidence type="ECO:0000256" key="7">
    <source>
        <dbReference type="ARBA" id="ARBA00035045"/>
    </source>
</evidence>
<dbReference type="AlphaFoldDB" id="C1NA35"/>
<dbReference type="GeneID" id="9690161"/>
<evidence type="ECO:0000256" key="6">
    <source>
        <dbReference type="ARBA" id="ARBA00035023"/>
    </source>
</evidence>
<accession>C1NA35</accession>
<evidence type="ECO:0000256" key="3">
    <source>
        <dbReference type="ARBA" id="ARBA00023002"/>
    </source>
</evidence>
<evidence type="ECO:0000256" key="4">
    <source>
        <dbReference type="ARBA" id="ARBA00023004"/>
    </source>
</evidence>
<comment type="cofactor">
    <cofactor evidence="1">
        <name>Fe(2+)</name>
        <dbReference type="ChEBI" id="CHEBI:29033"/>
    </cofactor>
</comment>
<evidence type="ECO:0000256" key="1">
    <source>
        <dbReference type="ARBA" id="ARBA00001954"/>
    </source>
</evidence>
<dbReference type="InterPro" id="IPR009770">
    <property type="entry name" value="HGLS"/>
</dbReference>
<evidence type="ECO:0000256" key="2">
    <source>
        <dbReference type="ARBA" id="ARBA00022964"/>
    </source>
</evidence>
<dbReference type="EC" id="1.13.11.93" evidence="6"/>
<keyword evidence="2" id="KW-0223">Dioxygenase</keyword>
<keyword evidence="9" id="KW-1185">Reference proteome</keyword>
<evidence type="ECO:0000313" key="8">
    <source>
        <dbReference type="EMBL" id="EEH51054.1"/>
    </source>
</evidence>
<name>C1NA35_MICPC</name>
<sequence>MASVDHDAIRATVSRFVEAYLARNPTARAAVDALASAAPNGAADVHWDHLAFRSFDRDGCGVDAVARVFLDLGYVPRDELRFPKKKLLARWYAPPDPDPGGDPCATHPRVFISHVLADRLSPAARDVVAKYTTAAAEVPGAIASAAAAGSRRPWGALVPTREDYETLAAESEYAAWVLVHGYSLNHVAVSVHRLVAEGAKRMDDVNALLSGPPYGFALNGAEDDSVVKVSPDGLLRQSSTVADVASVTFEDGGALDVPSCYVEFAERLPLPQFAGDATITEAKRRDGFEVGNADPIFESTNARK</sequence>
<keyword evidence="3" id="KW-0560">Oxidoreductase</keyword>
<organism evidence="9">
    <name type="scientific">Micromonas pusilla (strain CCMP1545)</name>
    <name type="common">Picoplanktonic green alga</name>
    <dbReference type="NCBI Taxonomy" id="564608"/>
    <lineage>
        <taxon>Eukaryota</taxon>
        <taxon>Viridiplantae</taxon>
        <taxon>Chlorophyta</taxon>
        <taxon>Mamiellophyceae</taxon>
        <taxon>Mamiellales</taxon>
        <taxon>Mamiellaceae</taxon>
        <taxon>Micromonas</taxon>
    </lineage>
</organism>
<evidence type="ECO:0000313" key="9">
    <source>
        <dbReference type="Proteomes" id="UP000001876"/>
    </source>
</evidence>
<reference evidence="8 9" key="1">
    <citation type="journal article" date="2009" name="Science">
        <title>Green evolution and dynamic adaptations revealed by genomes of the marine picoeukaryotes Micromonas.</title>
        <authorList>
            <person name="Worden A.Z."/>
            <person name="Lee J.H."/>
            <person name="Mock T."/>
            <person name="Rouze P."/>
            <person name="Simmons M.P."/>
            <person name="Aerts A.L."/>
            <person name="Allen A.E."/>
            <person name="Cuvelier M.L."/>
            <person name="Derelle E."/>
            <person name="Everett M.V."/>
            <person name="Foulon E."/>
            <person name="Grimwood J."/>
            <person name="Gundlach H."/>
            <person name="Henrissat B."/>
            <person name="Napoli C."/>
            <person name="McDonald S.M."/>
            <person name="Parker M.S."/>
            <person name="Rombauts S."/>
            <person name="Salamov A."/>
            <person name="Von Dassow P."/>
            <person name="Badger J.H."/>
            <person name="Coutinho P.M."/>
            <person name="Demir E."/>
            <person name="Dubchak I."/>
            <person name="Gentemann C."/>
            <person name="Eikrem W."/>
            <person name="Gready J.E."/>
            <person name="John U."/>
            <person name="Lanier W."/>
            <person name="Lindquist E.A."/>
            <person name="Lucas S."/>
            <person name="Mayer K.F."/>
            <person name="Moreau H."/>
            <person name="Not F."/>
            <person name="Otillar R."/>
            <person name="Panaud O."/>
            <person name="Pangilinan J."/>
            <person name="Paulsen I."/>
            <person name="Piegu B."/>
            <person name="Poliakov A."/>
            <person name="Robbens S."/>
            <person name="Schmutz J."/>
            <person name="Toulza E."/>
            <person name="Wyss T."/>
            <person name="Zelensky A."/>
            <person name="Zhou K."/>
            <person name="Armbrust E.V."/>
            <person name="Bhattacharya D."/>
            <person name="Goodenough U.W."/>
            <person name="Van de Peer Y."/>
            <person name="Grigoriev I.V."/>
        </authorList>
    </citation>
    <scope>NUCLEOTIDE SEQUENCE [LARGE SCALE GENOMIC DNA]</scope>
    <source>
        <strain evidence="8 9">CCMP1545</strain>
    </source>
</reference>
<dbReference type="Gene3D" id="3.10.180.50">
    <property type="match status" value="1"/>
</dbReference>
<dbReference type="GO" id="GO:0051213">
    <property type="term" value="F:dioxygenase activity"/>
    <property type="evidence" value="ECO:0007669"/>
    <property type="project" value="UniProtKB-KW"/>
</dbReference>
<dbReference type="PANTHER" id="PTHR31136">
    <property type="entry name" value="DUF1338 DOMAIN-CONTAINING PROTEIN"/>
    <property type="match status" value="1"/>
</dbReference>
<dbReference type="SMART" id="SM01150">
    <property type="entry name" value="DUF1338"/>
    <property type="match status" value="1"/>
</dbReference>
<dbReference type="Proteomes" id="UP000001876">
    <property type="component" value="Unassembled WGS sequence"/>
</dbReference>
<dbReference type="OMA" id="FTDFGYV"/>
<keyword evidence="4" id="KW-0408">Iron</keyword>
<dbReference type="RefSeq" id="XP_003064720.1">
    <property type="nucleotide sequence ID" value="XM_003064674.1"/>
</dbReference>
<dbReference type="KEGG" id="mpp:MICPUCDRAFT_23810"/>
<protein>
    <recommendedName>
        <fullName evidence="6">2-oxoadipate dioxygenase/decarboxylase</fullName>
        <ecNumber evidence="6">1.13.11.93</ecNumber>
    </recommendedName>
    <alternativeName>
        <fullName evidence="7">2-hydroxyglutarate synthase</fullName>
    </alternativeName>
</protein>
<dbReference type="eggNOG" id="ENOG502QTNU">
    <property type="taxonomic scope" value="Eukaryota"/>
</dbReference>
<dbReference type="PANTHER" id="PTHR31136:SF5">
    <property type="entry name" value="2-OXOADIPATE DIOXYGENASE_DECARBOXYLASE, CHLOROPLASTIC"/>
    <property type="match status" value="1"/>
</dbReference>